<feature type="domain" description="MTTase N-terminal" evidence="15">
    <location>
        <begin position="51"/>
        <end position="161"/>
    </location>
</feature>
<comment type="similarity">
    <text evidence="3">Belongs to the methylthiotransferase family. CDKAL1 subfamily.</text>
</comment>
<evidence type="ECO:0000256" key="2">
    <source>
        <dbReference type="ARBA" id="ARBA00002399"/>
    </source>
</evidence>
<evidence type="ECO:0000256" key="4">
    <source>
        <dbReference type="ARBA" id="ARBA00013273"/>
    </source>
</evidence>
<evidence type="ECO:0000259" key="15">
    <source>
        <dbReference type="PROSITE" id="PS51449"/>
    </source>
</evidence>
<dbReference type="SFLD" id="SFLDG01082">
    <property type="entry name" value="B12-binding_domain_containing"/>
    <property type="match status" value="1"/>
</dbReference>
<sequence length="481" mass="52241">MDDIESITPSLPSKTRSTLPQSTIVTINKKKSSTTTPQPSLADNASIPGSQTIWLKTFGCAHNVSDSEYMAGLLNAYGYRLAPDRDKHAASCWVLNSCTVKDPSEASFVNLIREGQGRGKPIVVCGCVPQADRKAKYLKGVSVIGVQQIDRIVEAVETSLQGNTVRLLSKSTLPSLDLPKVRKNPLIEIIPLSTGCLGNCTYCKTKGARGKLGSYSPSAILARAQQAASEGVMEIWLSSEDTGAYGLDLGSSLTSLLDLLTTSVGGNVMFRIGMTNPPYILDQMEGVCRALNRPNVFSFLHVPVQSGSDNVLVGEGGMNREYTRGEFEKVVDRVVEGVEGVTVATDIICGFPNETEEDFEMTMDMMEKYRFGICNISQFYPRPGTPAARMKRIDTKIVKNRSRKISKFFNSLTPYAGMSGKTFDVWFGVDIDSSGTKSVGHTKSYVKVLVPLDEGLVGCRGRVRVGRESRFHVEGEVVGGT</sequence>
<dbReference type="InterPro" id="IPR006466">
    <property type="entry name" value="MiaB-like_arc_euk"/>
</dbReference>
<keyword evidence="9" id="KW-0819">tRNA processing</keyword>
<evidence type="ECO:0000256" key="3">
    <source>
        <dbReference type="ARBA" id="ARBA00008616"/>
    </source>
</evidence>
<evidence type="ECO:0000256" key="8">
    <source>
        <dbReference type="ARBA" id="ARBA00022691"/>
    </source>
</evidence>
<reference evidence="17" key="1">
    <citation type="submission" date="2022-07" db="EMBL/GenBank/DDBJ databases">
        <title>Genome analysis of Parmales, a sister group of diatoms, reveals the evolutionary specialization of diatoms from phago-mixotrophs to photoautotrophs.</title>
        <authorList>
            <person name="Ban H."/>
            <person name="Sato S."/>
            <person name="Yoshikawa S."/>
            <person name="Kazumasa Y."/>
            <person name="Nakamura Y."/>
            <person name="Ichinomiya M."/>
            <person name="Saitoh K."/>
            <person name="Sato N."/>
            <person name="Blanc-Mathieu R."/>
            <person name="Endo H."/>
            <person name="Kuwata A."/>
            <person name="Ogata H."/>
        </authorList>
    </citation>
    <scope>NUCLEOTIDE SEQUENCE</scope>
</reference>
<gene>
    <name evidence="17" type="ORF">TrRE_jg4649</name>
</gene>
<protein>
    <recommendedName>
        <fullName evidence="5">Threonylcarbamoyladenosine tRNA methylthiotransferase</fullName>
        <ecNumber evidence="4">2.8.4.5</ecNumber>
    </recommendedName>
    <alternativeName>
        <fullName evidence="13">tRNA-t(6)A37 methylthiotransferase</fullName>
    </alternativeName>
</protein>
<dbReference type="Pfam" id="PF00919">
    <property type="entry name" value="UPF0004"/>
    <property type="match status" value="1"/>
</dbReference>
<dbReference type="PROSITE" id="PS51918">
    <property type="entry name" value="RADICAL_SAM"/>
    <property type="match status" value="1"/>
</dbReference>
<dbReference type="InterPro" id="IPR013848">
    <property type="entry name" value="Methylthiotransferase_N"/>
</dbReference>
<keyword evidence="6" id="KW-0004">4Fe-4S</keyword>
<dbReference type="NCBIfam" id="TIGR00089">
    <property type="entry name" value="MiaB/RimO family radical SAM methylthiotransferase"/>
    <property type="match status" value="1"/>
</dbReference>
<dbReference type="InterPro" id="IPR005839">
    <property type="entry name" value="Methylthiotransferase"/>
</dbReference>
<dbReference type="GO" id="GO:0051539">
    <property type="term" value="F:4 iron, 4 sulfur cluster binding"/>
    <property type="evidence" value="ECO:0007669"/>
    <property type="project" value="UniProtKB-KW"/>
</dbReference>
<dbReference type="SMART" id="SM00729">
    <property type="entry name" value="Elp3"/>
    <property type="match status" value="1"/>
</dbReference>
<dbReference type="EMBL" id="BRXZ01002568">
    <property type="protein sequence ID" value="GMH65228.1"/>
    <property type="molecule type" value="Genomic_DNA"/>
</dbReference>
<evidence type="ECO:0000313" key="17">
    <source>
        <dbReference type="EMBL" id="GMH65228.1"/>
    </source>
</evidence>
<dbReference type="NCBIfam" id="TIGR01578">
    <property type="entry name" value="MiaB-like-B"/>
    <property type="match status" value="1"/>
</dbReference>
<keyword evidence="7" id="KW-0808">Transferase</keyword>
<dbReference type="InterPro" id="IPR023404">
    <property type="entry name" value="rSAM_horseshoe"/>
</dbReference>
<dbReference type="InterPro" id="IPR007197">
    <property type="entry name" value="rSAM"/>
</dbReference>
<evidence type="ECO:0000256" key="7">
    <source>
        <dbReference type="ARBA" id="ARBA00022679"/>
    </source>
</evidence>
<dbReference type="Proteomes" id="UP001165082">
    <property type="component" value="Unassembled WGS sequence"/>
</dbReference>
<evidence type="ECO:0000256" key="5">
    <source>
        <dbReference type="ARBA" id="ARBA00018810"/>
    </source>
</evidence>
<dbReference type="GO" id="GO:0035598">
    <property type="term" value="F:tRNA (N(6)-L-threonylcarbamoyladenosine(37)-C(2))-methylthiotransferase activity"/>
    <property type="evidence" value="ECO:0007669"/>
    <property type="project" value="UniProtKB-EC"/>
</dbReference>
<dbReference type="GO" id="GO:0046872">
    <property type="term" value="F:metal ion binding"/>
    <property type="evidence" value="ECO:0007669"/>
    <property type="project" value="UniProtKB-KW"/>
</dbReference>
<comment type="cofactor">
    <cofactor evidence="1">
        <name>[4Fe-4S] cluster</name>
        <dbReference type="ChEBI" id="CHEBI:49883"/>
    </cofactor>
</comment>
<comment type="catalytic activity">
    <reaction evidence="14">
        <text>N(6)-L-threonylcarbamoyladenosine(37) in tRNA + (sulfur carrier)-SH + AH2 + 2 S-adenosyl-L-methionine = 2-methylsulfanyl-N(6)-L-threonylcarbamoyladenosine(37) in tRNA + (sulfur carrier)-H + 5'-deoxyadenosine + L-methionine + A + S-adenosyl-L-homocysteine + 2 H(+)</text>
        <dbReference type="Rhea" id="RHEA:37075"/>
        <dbReference type="Rhea" id="RHEA-COMP:10163"/>
        <dbReference type="Rhea" id="RHEA-COMP:11092"/>
        <dbReference type="Rhea" id="RHEA-COMP:14737"/>
        <dbReference type="Rhea" id="RHEA-COMP:14739"/>
        <dbReference type="ChEBI" id="CHEBI:13193"/>
        <dbReference type="ChEBI" id="CHEBI:15378"/>
        <dbReference type="ChEBI" id="CHEBI:17319"/>
        <dbReference type="ChEBI" id="CHEBI:17499"/>
        <dbReference type="ChEBI" id="CHEBI:29917"/>
        <dbReference type="ChEBI" id="CHEBI:57844"/>
        <dbReference type="ChEBI" id="CHEBI:57856"/>
        <dbReference type="ChEBI" id="CHEBI:59789"/>
        <dbReference type="ChEBI" id="CHEBI:64428"/>
        <dbReference type="ChEBI" id="CHEBI:74418"/>
        <dbReference type="ChEBI" id="CHEBI:74420"/>
        <dbReference type="EC" id="2.8.4.5"/>
    </reaction>
</comment>
<dbReference type="Pfam" id="PF04055">
    <property type="entry name" value="Radical_SAM"/>
    <property type="match status" value="1"/>
</dbReference>
<dbReference type="Gene3D" id="3.40.50.12160">
    <property type="entry name" value="Methylthiotransferase, N-terminal domain"/>
    <property type="match status" value="1"/>
</dbReference>
<proteinExistence type="inferred from homology"/>
<dbReference type="Gene3D" id="3.80.30.20">
    <property type="entry name" value="tm_1862 like domain"/>
    <property type="match status" value="1"/>
</dbReference>
<dbReference type="InterPro" id="IPR006638">
    <property type="entry name" value="Elp3/MiaA/NifB-like_rSAM"/>
</dbReference>
<dbReference type="PANTHER" id="PTHR11918:SF45">
    <property type="entry name" value="THREONYLCARBAMOYLADENOSINE TRNA METHYLTHIOTRANSFERASE"/>
    <property type="match status" value="1"/>
</dbReference>
<dbReference type="PROSITE" id="PS01278">
    <property type="entry name" value="MTTASE_RADICAL"/>
    <property type="match status" value="1"/>
</dbReference>
<dbReference type="FunFam" id="3.40.50.12160:FF:000009">
    <property type="entry name" value="threonylcarbamoyladenosine tRNA methylthiotransferase"/>
    <property type="match status" value="1"/>
</dbReference>
<evidence type="ECO:0000256" key="10">
    <source>
        <dbReference type="ARBA" id="ARBA00022723"/>
    </source>
</evidence>
<comment type="function">
    <text evidence="2">Catalyzes the methylthiolation of N6-threonylcarbamoyladenosine (t(6)A), leading to the formation of 2-methylthio-N6-threonylcarbamoyladenosine (ms(2)t(6)A) at position 37 in tRNAs that read codons beginning with adenine.</text>
</comment>
<keyword evidence="10" id="KW-0479">Metal-binding</keyword>
<dbReference type="FunFam" id="3.80.30.20:FF:000002">
    <property type="entry name" value="threonylcarbamoyladenosine tRNA methylthiotransferase isoform X2"/>
    <property type="match status" value="1"/>
</dbReference>
<comment type="caution">
    <text evidence="17">The sequence shown here is derived from an EMBL/GenBank/DDBJ whole genome shotgun (WGS) entry which is preliminary data.</text>
</comment>
<organism evidence="17 18">
    <name type="scientific">Triparma retinervis</name>
    <dbReference type="NCBI Taxonomy" id="2557542"/>
    <lineage>
        <taxon>Eukaryota</taxon>
        <taxon>Sar</taxon>
        <taxon>Stramenopiles</taxon>
        <taxon>Ochrophyta</taxon>
        <taxon>Bolidophyceae</taxon>
        <taxon>Parmales</taxon>
        <taxon>Triparmaceae</taxon>
        <taxon>Triparma</taxon>
    </lineage>
</organism>
<dbReference type="EC" id="2.8.4.5" evidence="4"/>
<dbReference type="OrthoDB" id="1730074at2759"/>
<dbReference type="GO" id="GO:0005783">
    <property type="term" value="C:endoplasmic reticulum"/>
    <property type="evidence" value="ECO:0007669"/>
    <property type="project" value="TreeGrafter"/>
</dbReference>
<keyword evidence="11" id="KW-0408">Iron</keyword>
<evidence type="ECO:0000313" key="18">
    <source>
        <dbReference type="Proteomes" id="UP001165082"/>
    </source>
</evidence>
<evidence type="ECO:0000256" key="6">
    <source>
        <dbReference type="ARBA" id="ARBA00022485"/>
    </source>
</evidence>
<feature type="non-terminal residue" evidence="17">
    <location>
        <position position="481"/>
    </location>
</feature>
<evidence type="ECO:0000256" key="14">
    <source>
        <dbReference type="ARBA" id="ARBA00051661"/>
    </source>
</evidence>
<dbReference type="SUPFAM" id="SSF102114">
    <property type="entry name" value="Radical SAM enzymes"/>
    <property type="match status" value="1"/>
</dbReference>
<dbReference type="PANTHER" id="PTHR11918">
    <property type="entry name" value="RADICAL SAM PROTEINS"/>
    <property type="match status" value="1"/>
</dbReference>
<dbReference type="InterPro" id="IPR020612">
    <property type="entry name" value="Methylthiotransferase_CS"/>
</dbReference>
<keyword evidence="18" id="KW-1185">Reference proteome</keyword>
<dbReference type="InterPro" id="IPR038135">
    <property type="entry name" value="Methylthiotransferase_N_sf"/>
</dbReference>
<dbReference type="AlphaFoldDB" id="A0A9W7A9Q8"/>
<evidence type="ECO:0000256" key="9">
    <source>
        <dbReference type="ARBA" id="ARBA00022694"/>
    </source>
</evidence>
<keyword evidence="12" id="KW-0411">Iron-sulfur</keyword>
<evidence type="ECO:0000256" key="1">
    <source>
        <dbReference type="ARBA" id="ARBA00001966"/>
    </source>
</evidence>
<evidence type="ECO:0000259" key="16">
    <source>
        <dbReference type="PROSITE" id="PS51918"/>
    </source>
</evidence>
<feature type="domain" description="Radical SAM core" evidence="16">
    <location>
        <begin position="182"/>
        <end position="416"/>
    </location>
</feature>
<evidence type="ECO:0000256" key="12">
    <source>
        <dbReference type="ARBA" id="ARBA00023014"/>
    </source>
</evidence>
<dbReference type="SFLD" id="SFLDS00029">
    <property type="entry name" value="Radical_SAM"/>
    <property type="match status" value="1"/>
</dbReference>
<evidence type="ECO:0000256" key="11">
    <source>
        <dbReference type="ARBA" id="ARBA00023004"/>
    </source>
</evidence>
<name>A0A9W7A9Q8_9STRA</name>
<evidence type="ECO:0000256" key="13">
    <source>
        <dbReference type="ARBA" id="ARBA00031213"/>
    </source>
</evidence>
<dbReference type="InterPro" id="IPR058240">
    <property type="entry name" value="rSAM_sf"/>
</dbReference>
<keyword evidence="8" id="KW-0949">S-adenosyl-L-methionine</keyword>
<dbReference type="PROSITE" id="PS51449">
    <property type="entry name" value="MTTASE_N"/>
    <property type="match status" value="1"/>
</dbReference>
<accession>A0A9W7A9Q8</accession>